<feature type="domain" description="Radical SAM core" evidence="17">
    <location>
        <begin position="140"/>
        <end position="388"/>
    </location>
</feature>
<evidence type="ECO:0000259" key="17">
    <source>
        <dbReference type="PROSITE" id="PS51918"/>
    </source>
</evidence>
<comment type="catalytic activity">
    <reaction evidence="13">
        <text>N(6)-L-threonylcarbamoyladenosine(37) in tRNA + (sulfur carrier)-SH + AH2 + 2 S-adenosyl-L-methionine = 2-methylsulfanyl-N(6)-L-threonylcarbamoyladenosine(37) in tRNA + (sulfur carrier)-H + 5'-deoxyadenosine + L-methionine + A + S-adenosyl-L-homocysteine + 2 H(+)</text>
        <dbReference type="Rhea" id="RHEA:37075"/>
        <dbReference type="Rhea" id="RHEA-COMP:10163"/>
        <dbReference type="Rhea" id="RHEA-COMP:11092"/>
        <dbReference type="Rhea" id="RHEA-COMP:14737"/>
        <dbReference type="Rhea" id="RHEA-COMP:14739"/>
        <dbReference type="ChEBI" id="CHEBI:13193"/>
        <dbReference type="ChEBI" id="CHEBI:15378"/>
        <dbReference type="ChEBI" id="CHEBI:17319"/>
        <dbReference type="ChEBI" id="CHEBI:17499"/>
        <dbReference type="ChEBI" id="CHEBI:29917"/>
        <dbReference type="ChEBI" id="CHEBI:57844"/>
        <dbReference type="ChEBI" id="CHEBI:57856"/>
        <dbReference type="ChEBI" id="CHEBI:59789"/>
        <dbReference type="ChEBI" id="CHEBI:64428"/>
        <dbReference type="ChEBI" id="CHEBI:74418"/>
        <dbReference type="ChEBI" id="CHEBI:74420"/>
        <dbReference type="EC" id="2.8.4.5"/>
    </reaction>
</comment>
<keyword evidence="5" id="KW-0963">Cytoplasm</keyword>
<dbReference type="PANTHER" id="PTHR43020">
    <property type="entry name" value="CDK5 REGULATORY SUBUNIT-ASSOCIATED PROTEIN 1"/>
    <property type="match status" value="1"/>
</dbReference>
<evidence type="ECO:0000256" key="3">
    <source>
        <dbReference type="ARBA" id="ARBA00013273"/>
    </source>
</evidence>
<dbReference type="InterPro" id="IPR058240">
    <property type="entry name" value="rSAM_sf"/>
</dbReference>
<dbReference type="InterPro" id="IPR038135">
    <property type="entry name" value="Methylthiotransferase_N_sf"/>
</dbReference>
<dbReference type="GO" id="GO:0046872">
    <property type="term" value="F:metal ion binding"/>
    <property type="evidence" value="ECO:0007669"/>
    <property type="project" value="UniProtKB-KW"/>
</dbReference>
<dbReference type="Pfam" id="PF00919">
    <property type="entry name" value="UPF0004"/>
    <property type="match status" value="1"/>
</dbReference>
<dbReference type="SFLD" id="SFLDG01061">
    <property type="entry name" value="methylthiotransferase"/>
    <property type="match status" value="1"/>
</dbReference>
<dbReference type="SMART" id="SM00729">
    <property type="entry name" value="Elp3"/>
    <property type="match status" value="1"/>
</dbReference>
<keyword evidence="10" id="KW-0408">Iron</keyword>
<comment type="similarity">
    <text evidence="14">Belongs to the methylthiotransferase family. MtaB subfamily.</text>
</comment>
<evidence type="ECO:0000256" key="13">
    <source>
        <dbReference type="ARBA" id="ARBA00051661"/>
    </source>
</evidence>
<comment type="cofactor">
    <cofactor evidence="1">
        <name>[4Fe-4S] cluster</name>
        <dbReference type="ChEBI" id="CHEBI:49883"/>
    </cofactor>
</comment>
<evidence type="ECO:0000256" key="10">
    <source>
        <dbReference type="ARBA" id="ARBA00023004"/>
    </source>
</evidence>
<evidence type="ECO:0000256" key="9">
    <source>
        <dbReference type="ARBA" id="ARBA00022723"/>
    </source>
</evidence>
<evidence type="ECO:0000313" key="18">
    <source>
        <dbReference type="EMBL" id="SET80460.1"/>
    </source>
</evidence>
<keyword evidence="6 18" id="KW-0808">Transferase</keyword>
<dbReference type="PROSITE" id="PS51449">
    <property type="entry name" value="MTTASE_N"/>
    <property type="match status" value="1"/>
</dbReference>
<organism evidence="18 19">
    <name type="scientific">Enterocloster lavalensis</name>
    <dbReference type="NCBI Taxonomy" id="460384"/>
    <lineage>
        <taxon>Bacteria</taxon>
        <taxon>Bacillati</taxon>
        <taxon>Bacillota</taxon>
        <taxon>Clostridia</taxon>
        <taxon>Lachnospirales</taxon>
        <taxon>Lachnospiraceae</taxon>
        <taxon>Enterocloster</taxon>
    </lineage>
</organism>
<dbReference type="Pfam" id="PF04055">
    <property type="entry name" value="Radical_SAM"/>
    <property type="match status" value="1"/>
</dbReference>
<evidence type="ECO:0000256" key="11">
    <source>
        <dbReference type="ARBA" id="ARBA00023014"/>
    </source>
</evidence>
<evidence type="ECO:0000256" key="15">
    <source>
        <dbReference type="ARBA" id="ARBA00069898"/>
    </source>
</evidence>
<gene>
    <name evidence="18" type="ORF">SAMN05216313_11529</name>
</gene>
<dbReference type="Proteomes" id="UP000198508">
    <property type="component" value="Unassembled WGS sequence"/>
</dbReference>
<dbReference type="SFLD" id="SFLDS00029">
    <property type="entry name" value="Radical_SAM"/>
    <property type="match status" value="1"/>
</dbReference>
<dbReference type="GO" id="GO:0035598">
    <property type="term" value="F:tRNA (N(6)-L-threonylcarbamoyladenosine(37)-C(2))-methylthiotransferase activity"/>
    <property type="evidence" value="ECO:0007669"/>
    <property type="project" value="UniProtKB-EC"/>
</dbReference>
<dbReference type="NCBIfam" id="TIGR01579">
    <property type="entry name" value="MiaB-like-C"/>
    <property type="match status" value="1"/>
</dbReference>
<dbReference type="NCBIfam" id="TIGR00089">
    <property type="entry name" value="MiaB/RimO family radical SAM methylthiotransferase"/>
    <property type="match status" value="1"/>
</dbReference>
<keyword evidence="9" id="KW-0479">Metal-binding</keyword>
<dbReference type="CDD" id="cd01335">
    <property type="entry name" value="Radical_SAM"/>
    <property type="match status" value="1"/>
</dbReference>
<evidence type="ECO:0000256" key="12">
    <source>
        <dbReference type="ARBA" id="ARBA00031213"/>
    </source>
</evidence>
<evidence type="ECO:0000313" key="19">
    <source>
        <dbReference type="Proteomes" id="UP000198508"/>
    </source>
</evidence>
<evidence type="ECO:0000256" key="14">
    <source>
        <dbReference type="ARBA" id="ARBA00061574"/>
    </source>
</evidence>
<evidence type="ECO:0000256" key="1">
    <source>
        <dbReference type="ARBA" id="ARBA00001966"/>
    </source>
</evidence>
<dbReference type="GO" id="GO:0035597">
    <property type="term" value="F:tRNA-2-methylthio-N(6)-dimethylallyladenosine(37) synthase activity"/>
    <property type="evidence" value="ECO:0007669"/>
    <property type="project" value="TreeGrafter"/>
</dbReference>
<dbReference type="InterPro" id="IPR006638">
    <property type="entry name" value="Elp3/MiaA/NifB-like_rSAM"/>
</dbReference>
<name>A0A1I0H9L4_9FIRM</name>
<dbReference type="AlphaFoldDB" id="A0A1I0H9L4"/>
<dbReference type="Gene3D" id="3.40.50.12160">
    <property type="entry name" value="Methylthiotransferase, N-terminal domain"/>
    <property type="match status" value="1"/>
</dbReference>
<dbReference type="SFLD" id="SFLDG01082">
    <property type="entry name" value="B12-binding_domain_containing"/>
    <property type="match status" value="1"/>
</dbReference>
<dbReference type="EC" id="2.8.4.5" evidence="3"/>
<dbReference type="PANTHER" id="PTHR43020:SF2">
    <property type="entry name" value="MITOCHONDRIAL TRNA METHYLTHIOTRANSFERASE CDK5RAP1"/>
    <property type="match status" value="1"/>
</dbReference>
<dbReference type="PROSITE" id="PS51918">
    <property type="entry name" value="RADICAL_SAM"/>
    <property type="match status" value="1"/>
</dbReference>
<keyword evidence="4" id="KW-0004">4Fe-4S</keyword>
<keyword evidence="7" id="KW-0949">S-adenosyl-L-methionine</keyword>
<accession>A0A1I0H9L4</accession>
<dbReference type="Gene3D" id="3.80.30.20">
    <property type="entry name" value="tm_1862 like domain"/>
    <property type="match status" value="1"/>
</dbReference>
<dbReference type="SUPFAM" id="SSF102114">
    <property type="entry name" value="Radical SAM enzymes"/>
    <property type="match status" value="1"/>
</dbReference>
<evidence type="ECO:0000256" key="7">
    <source>
        <dbReference type="ARBA" id="ARBA00022691"/>
    </source>
</evidence>
<dbReference type="InterPro" id="IPR034557">
    <property type="entry name" value="ThrcA_tRNA_MEthiotransferase"/>
</dbReference>
<dbReference type="SFLD" id="SFLDF00295">
    <property type="entry name" value="threonylcarbamoyladenosine_tRN"/>
    <property type="match status" value="1"/>
</dbReference>
<evidence type="ECO:0000256" key="2">
    <source>
        <dbReference type="ARBA" id="ARBA00002399"/>
    </source>
</evidence>
<dbReference type="STRING" id="460384.SAMN05216313_11529"/>
<evidence type="ECO:0000256" key="8">
    <source>
        <dbReference type="ARBA" id="ARBA00022694"/>
    </source>
</evidence>
<dbReference type="GO" id="GO:0005829">
    <property type="term" value="C:cytosol"/>
    <property type="evidence" value="ECO:0007669"/>
    <property type="project" value="TreeGrafter"/>
</dbReference>
<evidence type="ECO:0000256" key="5">
    <source>
        <dbReference type="ARBA" id="ARBA00022490"/>
    </source>
</evidence>
<keyword evidence="8" id="KW-0819">tRNA processing</keyword>
<dbReference type="InterPro" id="IPR007197">
    <property type="entry name" value="rSAM"/>
</dbReference>
<dbReference type="RefSeq" id="WP_092365100.1">
    <property type="nucleotide sequence ID" value="NZ_FOIM01000015.1"/>
</dbReference>
<dbReference type="InterPro" id="IPR006467">
    <property type="entry name" value="MiaB-like_bact"/>
</dbReference>
<sequence length="514" mass="56630">MPKAALHNLGCKVNAYETEAMQQQLEARGYEIVPFDQKADVYIINTCSVTNIADRKSRQMLHRAKKMNPDSVVVAAGCYVQVAADALKEDAAVDIIVGNNQKARLADILDEFFSGGREDVSYVVDISHTNEYEALHVDRIADRTRAFIKVQDGCNQFCSYCIIPYARGRVRSRRPEEVLEEVRTLAAQGYKEMVLTGIHLSSYGLDFENPESALTAGDYKAEENALYRPWLLRLIREVSGVEGIERIRLGSLEPRIITGEFAAELARLPKLCPHFHLSLQSGCDATLKRMNRHYNTEEYRERCGILREAFDNPAITTDVIVGFPGETEEEFAATRQYLEQVHFYEMHVFKYSRREGTRAAVMPDQVPEPVKAERSDQLLELEKRMSREYRQGFVGTVQEILLEEPAEIGGLPCVVGHTRQYVRAAVLSAAAGNTENCGAPALEAGTAVKSAAPAFDAGNTANCTAPAAAAGTAANPAAPHEHPAAPARGRIVKARITGFLDEETLLAELTGGPG</sequence>
<dbReference type="InterPro" id="IPR005839">
    <property type="entry name" value="Methylthiotransferase"/>
</dbReference>
<dbReference type="FunFam" id="3.40.50.12160:FF:000004">
    <property type="entry name" value="Threonylcarbamoyladenosine tRNA methylthiotransferase MtaB"/>
    <property type="match status" value="1"/>
</dbReference>
<keyword evidence="11" id="KW-0411">Iron-sulfur</keyword>
<dbReference type="EMBL" id="FOIM01000015">
    <property type="protein sequence ID" value="SET80460.1"/>
    <property type="molecule type" value="Genomic_DNA"/>
</dbReference>
<feature type="domain" description="MTTase N-terminal" evidence="16">
    <location>
        <begin position="2"/>
        <end position="114"/>
    </location>
</feature>
<dbReference type="InterPro" id="IPR013848">
    <property type="entry name" value="Methylthiotransferase_N"/>
</dbReference>
<proteinExistence type="inferred from homology"/>
<dbReference type="InterPro" id="IPR023404">
    <property type="entry name" value="rSAM_horseshoe"/>
</dbReference>
<dbReference type="GO" id="GO:0051539">
    <property type="term" value="F:4 iron, 4 sulfur cluster binding"/>
    <property type="evidence" value="ECO:0007669"/>
    <property type="project" value="UniProtKB-KW"/>
</dbReference>
<comment type="function">
    <text evidence="2">Catalyzes the methylthiolation of N6-threonylcarbamoyladenosine (t(6)A), leading to the formation of 2-methylthio-N6-threonylcarbamoyladenosine (ms(2)t(6)A) at position 37 in tRNAs that read codons beginning with adenine.</text>
</comment>
<keyword evidence="19" id="KW-1185">Reference proteome</keyword>
<evidence type="ECO:0000256" key="4">
    <source>
        <dbReference type="ARBA" id="ARBA00022485"/>
    </source>
</evidence>
<evidence type="ECO:0000259" key="16">
    <source>
        <dbReference type="PROSITE" id="PS51449"/>
    </source>
</evidence>
<evidence type="ECO:0000256" key="6">
    <source>
        <dbReference type="ARBA" id="ARBA00022679"/>
    </source>
</evidence>
<protein>
    <recommendedName>
        <fullName evidence="15">Threonylcarbamoyladenosine tRNA methylthiotransferase MtaB</fullName>
        <ecNumber evidence="3">2.8.4.5</ecNumber>
    </recommendedName>
    <alternativeName>
        <fullName evidence="12">tRNA-t(6)A37 methylthiotransferase</fullName>
    </alternativeName>
</protein>
<dbReference type="FunFam" id="3.80.30.20:FF:000001">
    <property type="entry name" value="tRNA-2-methylthio-N(6)-dimethylallyladenosine synthase 2"/>
    <property type="match status" value="1"/>
</dbReference>
<dbReference type="PROSITE" id="PS01278">
    <property type="entry name" value="MTTASE_RADICAL"/>
    <property type="match status" value="1"/>
</dbReference>
<reference evidence="19" key="1">
    <citation type="submission" date="2016-10" db="EMBL/GenBank/DDBJ databases">
        <authorList>
            <person name="Varghese N."/>
            <person name="Submissions S."/>
        </authorList>
    </citation>
    <scope>NUCLEOTIDE SEQUENCE [LARGE SCALE GENOMIC DNA]</scope>
    <source>
        <strain evidence="19">NLAE-zl-G277</strain>
    </source>
</reference>
<dbReference type="InterPro" id="IPR020612">
    <property type="entry name" value="Methylthiotransferase_CS"/>
</dbReference>